<evidence type="ECO:0000313" key="3">
    <source>
        <dbReference type="EMBL" id="TWT73365.1"/>
    </source>
</evidence>
<feature type="compositionally biased region" description="Low complexity" evidence="1">
    <location>
        <begin position="40"/>
        <end position="59"/>
    </location>
</feature>
<evidence type="ECO:0008006" key="5">
    <source>
        <dbReference type="Google" id="ProtNLM"/>
    </source>
</evidence>
<keyword evidence="2" id="KW-0732">Signal</keyword>
<name>A0A5C5YG68_9BACT</name>
<proteinExistence type="predicted"/>
<keyword evidence="4" id="KW-1185">Reference proteome</keyword>
<dbReference type="PROSITE" id="PS51257">
    <property type="entry name" value="PROKAR_LIPOPROTEIN"/>
    <property type="match status" value="1"/>
</dbReference>
<dbReference type="Proteomes" id="UP000318053">
    <property type="component" value="Unassembled WGS sequence"/>
</dbReference>
<feature type="region of interest" description="Disordered" evidence="1">
    <location>
        <begin position="25"/>
        <end position="59"/>
    </location>
</feature>
<comment type="caution">
    <text evidence="3">The sequence shown here is derived from an EMBL/GenBank/DDBJ whole genome shotgun (WGS) entry which is preliminary data.</text>
</comment>
<accession>A0A5C5YG68</accession>
<evidence type="ECO:0000256" key="2">
    <source>
        <dbReference type="SAM" id="SignalP"/>
    </source>
</evidence>
<feature type="signal peptide" evidence="2">
    <location>
        <begin position="1"/>
        <end position="22"/>
    </location>
</feature>
<evidence type="ECO:0000256" key="1">
    <source>
        <dbReference type="SAM" id="MobiDB-lite"/>
    </source>
</evidence>
<organism evidence="3 4">
    <name type="scientific">Allorhodopirellula solitaria</name>
    <dbReference type="NCBI Taxonomy" id="2527987"/>
    <lineage>
        <taxon>Bacteria</taxon>
        <taxon>Pseudomonadati</taxon>
        <taxon>Planctomycetota</taxon>
        <taxon>Planctomycetia</taxon>
        <taxon>Pirellulales</taxon>
        <taxon>Pirellulaceae</taxon>
        <taxon>Allorhodopirellula</taxon>
    </lineage>
</organism>
<feature type="chain" id="PRO_5022774693" description="Secreted protein" evidence="2">
    <location>
        <begin position="23"/>
        <end position="59"/>
    </location>
</feature>
<dbReference type="RefSeq" id="WP_146390896.1">
    <property type="nucleotide sequence ID" value="NZ_SJPK01000003.1"/>
</dbReference>
<protein>
    <recommendedName>
        <fullName evidence="5">Secreted protein</fullName>
    </recommendedName>
</protein>
<evidence type="ECO:0000313" key="4">
    <source>
        <dbReference type="Proteomes" id="UP000318053"/>
    </source>
</evidence>
<reference evidence="3 4" key="1">
    <citation type="submission" date="2019-02" db="EMBL/GenBank/DDBJ databases">
        <title>Deep-cultivation of Planctomycetes and their phenomic and genomic characterization uncovers novel biology.</title>
        <authorList>
            <person name="Wiegand S."/>
            <person name="Jogler M."/>
            <person name="Boedeker C."/>
            <person name="Pinto D."/>
            <person name="Vollmers J."/>
            <person name="Rivas-Marin E."/>
            <person name="Kohn T."/>
            <person name="Peeters S.H."/>
            <person name="Heuer A."/>
            <person name="Rast P."/>
            <person name="Oberbeckmann S."/>
            <person name="Bunk B."/>
            <person name="Jeske O."/>
            <person name="Meyerdierks A."/>
            <person name="Storesund J.E."/>
            <person name="Kallscheuer N."/>
            <person name="Luecker S."/>
            <person name="Lage O.M."/>
            <person name="Pohl T."/>
            <person name="Merkel B.J."/>
            <person name="Hornburger P."/>
            <person name="Mueller R.-W."/>
            <person name="Bruemmer F."/>
            <person name="Labrenz M."/>
            <person name="Spormann A.M."/>
            <person name="Op Den Camp H."/>
            <person name="Overmann J."/>
            <person name="Amann R."/>
            <person name="Jetten M.S.M."/>
            <person name="Mascher T."/>
            <person name="Medema M.H."/>
            <person name="Devos D.P."/>
            <person name="Kaster A.-K."/>
            <person name="Ovreas L."/>
            <person name="Rohde M."/>
            <person name="Galperin M.Y."/>
            <person name="Jogler C."/>
        </authorList>
    </citation>
    <scope>NUCLEOTIDE SEQUENCE [LARGE SCALE GENOMIC DNA]</scope>
    <source>
        <strain evidence="3 4">CA85</strain>
    </source>
</reference>
<gene>
    <name evidence="3" type="ORF">CA85_18350</name>
</gene>
<dbReference type="EMBL" id="SJPK01000003">
    <property type="protein sequence ID" value="TWT73365.1"/>
    <property type="molecule type" value="Genomic_DNA"/>
</dbReference>
<dbReference type="AlphaFoldDB" id="A0A5C5YG68"/>
<sequence length="59" mass="6793" precursor="true">MKKHWFLLLTIAFAATFTVGCGDDGNRQVESDTTLSPEEQQAQYDDYDQQQADMNQNYD</sequence>